<organism evidence="2 3">
    <name type="scientific">Flavobacterium nackdongense</name>
    <dbReference type="NCBI Taxonomy" id="2547394"/>
    <lineage>
        <taxon>Bacteria</taxon>
        <taxon>Pseudomonadati</taxon>
        <taxon>Bacteroidota</taxon>
        <taxon>Flavobacteriia</taxon>
        <taxon>Flavobacteriales</taxon>
        <taxon>Flavobacteriaceae</taxon>
        <taxon>Flavobacterium</taxon>
    </lineage>
</organism>
<dbReference type="AlphaFoldDB" id="A0A4P6YGC8"/>
<dbReference type="Proteomes" id="UP000291124">
    <property type="component" value="Chromosome"/>
</dbReference>
<reference evidence="3" key="1">
    <citation type="submission" date="2019-03" db="EMBL/GenBank/DDBJ databases">
        <title>Flavobacterium sp.</title>
        <authorList>
            <person name="Kim H."/>
        </authorList>
    </citation>
    <scope>NUCLEOTIDE SEQUENCE [LARGE SCALE GENOMIC DNA]</scope>
    <source>
        <strain evidence="3">GS13</strain>
    </source>
</reference>
<keyword evidence="2" id="KW-0808">Transferase</keyword>
<dbReference type="Pfam" id="PF00535">
    <property type="entry name" value="Glycos_transf_2"/>
    <property type="match status" value="1"/>
</dbReference>
<dbReference type="Gene3D" id="3.90.550.10">
    <property type="entry name" value="Spore Coat Polysaccharide Biosynthesis Protein SpsA, Chain A"/>
    <property type="match status" value="1"/>
</dbReference>
<keyword evidence="3" id="KW-1185">Reference proteome</keyword>
<gene>
    <name evidence="2" type="ORF">E1750_13940</name>
</gene>
<protein>
    <submittedName>
        <fullName evidence="2">Glycosyltransferase</fullName>
    </submittedName>
</protein>
<dbReference type="CDD" id="cd06433">
    <property type="entry name" value="GT_2_WfgS_like"/>
    <property type="match status" value="1"/>
</dbReference>
<evidence type="ECO:0000313" key="3">
    <source>
        <dbReference type="Proteomes" id="UP000291124"/>
    </source>
</evidence>
<dbReference type="PANTHER" id="PTHR22916:SF67">
    <property type="entry name" value="COLANIC ACID BIOSYNTHESIS GLYCOSYL TRANSFERASE WCAE-RELATED"/>
    <property type="match status" value="1"/>
</dbReference>
<dbReference type="GO" id="GO:0016758">
    <property type="term" value="F:hexosyltransferase activity"/>
    <property type="evidence" value="ECO:0007669"/>
    <property type="project" value="UniProtKB-ARBA"/>
</dbReference>
<dbReference type="RefSeq" id="WP_133277371.1">
    <property type="nucleotide sequence ID" value="NZ_CP037933.1"/>
</dbReference>
<dbReference type="EMBL" id="CP037933">
    <property type="protein sequence ID" value="QBN19855.1"/>
    <property type="molecule type" value="Genomic_DNA"/>
</dbReference>
<evidence type="ECO:0000259" key="1">
    <source>
        <dbReference type="Pfam" id="PF00535"/>
    </source>
</evidence>
<dbReference type="InterPro" id="IPR029044">
    <property type="entry name" value="Nucleotide-diphossugar_trans"/>
</dbReference>
<dbReference type="PANTHER" id="PTHR22916">
    <property type="entry name" value="GLYCOSYLTRANSFERASE"/>
    <property type="match status" value="1"/>
</dbReference>
<dbReference type="SUPFAM" id="SSF53448">
    <property type="entry name" value="Nucleotide-diphospho-sugar transferases"/>
    <property type="match status" value="1"/>
</dbReference>
<evidence type="ECO:0000313" key="2">
    <source>
        <dbReference type="EMBL" id="QBN19855.1"/>
    </source>
</evidence>
<dbReference type="InterPro" id="IPR001173">
    <property type="entry name" value="Glyco_trans_2-like"/>
</dbReference>
<dbReference type="OrthoDB" id="9788101at2"/>
<name>A0A4P6YGC8_9FLAO</name>
<dbReference type="KEGG" id="fnk:E1750_13940"/>
<proteinExistence type="predicted"/>
<sequence>MTKKLSIITINYNNLEGLKRTMESVVSQTWQEFEYIVIDGGSTDGSAEYIHSQREQLDYWVSEPDHGIYNAMNKGIAKATGEYLLFLNSGDHLYSAAVLAENHSAIKDQDLIYFDIVYVDAKGSYAIAYPETLNFSFFYLDTLCHQSTLIKRTLFEKVGLYDEHLKFASDWKFFIKALFQHNCTYLKVNAILSTYFLDGISSLITNQKVLFEERQQVLNSNFKGYVEDIDELLALRTKVSNLKNSKKIGWLVKLGLIHKF</sequence>
<accession>A0A4P6YGC8</accession>
<feature type="domain" description="Glycosyltransferase 2-like" evidence="1">
    <location>
        <begin position="6"/>
        <end position="99"/>
    </location>
</feature>